<feature type="region of interest" description="Disordered" evidence="1">
    <location>
        <begin position="1"/>
        <end position="101"/>
    </location>
</feature>
<comment type="caution">
    <text evidence="2">The sequence shown here is derived from an EMBL/GenBank/DDBJ whole genome shotgun (WGS) entry which is preliminary data.</text>
</comment>
<feature type="compositionally biased region" description="Polar residues" evidence="1">
    <location>
        <begin position="58"/>
        <end position="72"/>
    </location>
</feature>
<protein>
    <submittedName>
        <fullName evidence="2">Uncharacterized protein</fullName>
    </submittedName>
</protein>
<accession>A0A9P1HD63</accession>
<dbReference type="Proteomes" id="UP000838763">
    <property type="component" value="Unassembled WGS sequence"/>
</dbReference>
<gene>
    <name evidence="2" type="ORF">PPNO1_LOCUS9771</name>
</gene>
<dbReference type="EMBL" id="CALLCH030000021">
    <property type="protein sequence ID" value="CAI4220231.1"/>
    <property type="molecule type" value="Genomic_DNA"/>
</dbReference>
<feature type="compositionally biased region" description="Basic and acidic residues" evidence="1">
    <location>
        <begin position="132"/>
        <end position="148"/>
    </location>
</feature>
<evidence type="ECO:0000256" key="1">
    <source>
        <dbReference type="SAM" id="MobiDB-lite"/>
    </source>
</evidence>
<keyword evidence="3" id="KW-1185">Reference proteome</keyword>
<feature type="compositionally biased region" description="Polar residues" evidence="1">
    <location>
        <begin position="25"/>
        <end position="36"/>
    </location>
</feature>
<evidence type="ECO:0000313" key="2">
    <source>
        <dbReference type="EMBL" id="CAI4220231.1"/>
    </source>
</evidence>
<feature type="region of interest" description="Disordered" evidence="1">
    <location>
        <begin position="126"/>
        <end position="176"/>
    </location>
</feature>
<proteinExistence type="predicted"/>
<organism evidence="2 3">
    <name type="scientific">Parascedosporium putredinis</name>
    <dbReference type="NCBI Taxonomy" id="1442378"/>
    <lineage>
        <taxon>Eukaryota</taxon>
        <taxon>Fungi</taxon>
        <taxon>Dikarya</taxon>
        <taxon>Ascomycota</taxon>
        <taxon>Pezizomycotina</taxon>
        <taxon>Sordariomycetes</taxon>
        <taxon>Hypocreomycetidae</taxon>
        <taxon>Microascales</taxon>
        <taxon>Microascaceae</taxon>
        <taxon>Parascedosporium</taxon>
    </lineage>
</organism>
<reference evidence="2" key="1">
    <citation type="submission" date="2022-11" db="EMBL/GenBank/DDBJ databases">
        <authorList>
            <person name="Scott C."/>
            <person name="Bruce N."/>
        </authorList>
    </citation>
    <scope>NUCLEOTIDE SEQUENCE</scope>
</reference>
<name>A0A9P1HD63_9PEZI</name>
<dbReference type="AlphaFoldDB" id="A0A9P1HD63"/>
<dbReference type="OrthoDB" id="3352408at2759"/>
<sequence length="176" mass="18598">MADSNQAPANGEPAPVRRPRAPTITIDTAINPNDGSQAAAPGASGNSPVSPQEEGVSPATTTASELRGTTSFDSKDSRPTSPHNVSSALAPRAPERQPTVEAELARVRRCVPFGGLFARETIVAALTNTPDPSKKRQSSEFSNDKIMNDENALTPDQGREEDFTVDNNPFAFTPAK</sequence>
<evidence type="ECO:0000313" key="3">
    <source>
        <dbReference type="Proteomes" id="UP000838763"/>
    </source>
</evidence>